<protein>
    <submittedName>
        <fullName evidence="8">Glyceraldehyde-3-phosphate dehydrogenase, chloroplastic</fullName>
    </submittedName>
</protein>
<dbReference type="PANTHER" id="PTHR10836">
    <property type="entry name" value="GLYCERALDEHYDE 3-PHOSPHATE DEHYDROGENASE"/>
    <property type="match status" value="1"/>
</dbReference>
<dbReference type="SUPFAM" id="SSF55347">
    <property type="entry name" value="Glyceraldehyde-3-phosphate dehydrogenase-like, C-terminal domain"/>
    <property type="match status" value="1"/>
</dbReference>
<dbReference type="SMART" id="SM00846">
    <property type="entry name" value="Gp_dh_N"/>
    <property type="match status" value="1"/>
</dbReference>
<dbReference type="Proteomes" id="UP000186817">
    <property type="component" value="Unassembled WGS sequence"/>
</dbReference>
<dbReference type="EMBL" id="LSRX01002130">
    <property type="protein sequence ID" value="OLP76128.1"/>
    <property type="molecule type" value="Genomic_DNA"/>
</dbReference>
<dbReference type="InterPro" id="IPR006424">
    <property type="entry name" value="Glyceraldehyde-3-P_DH_1"/>
</dbReference>
<gene>
    <name evidence="8" type="primary">GAPC1</name>
    <name evidence="8" type="ORF">AK812_SmicGene43979</name>
</gene>
<dbReference type="OrthoDB" id="1152826at2759"/>
<name>A0A1Q9BZM7_SYMMI</name>
<dbReference type="InterPro" id="IPR020831">
    <property type="entry name" value="GlycerAld/Erythrose_P_DH"/>
</dbReference>
<dbReference type="InterPro" id="IPR020830">
    <property type="entry name" value="GlycerAld_3-P_DH_AS"/>
</dbReference>
<evidence type="ECO:0000256" key="6">
    <source>
        <dbReference type="SAM" id="Phobius"/>
    </source>
</evidence>
<dbReference type="AlphaFoldDB" id="A0A1Q9BZM7"/>
<feature type="transmembrane region" description="Helical" evidence="6">
    <location>
        <begin position="45"/>
        <end position="68"/>
    </location>
</feature>
<dbReference type="NCBIfam" id="TIGR01534">
    <property type="entry name" value="GAPDH-I"/>
    <property type="match status" value="1"/>
</dbReference>
<evidence type="ECO:0000256" key="3">
    <source>
        <dbReference type="ARBA" id="ARBA00023002"/>
    </source>
</evidence>
<accession>A0A1Q9BZM7</accession>
<dbReference type="Pfam" id="PF02800">
    <property type="entry name" value="Gp_dh_C"/>
    <property type="match status" value="1"/>
</dbReference>
<evidence type="ECO:0000256" key="1">
    <source>
        <dbReference type="ARBA" id="ARBA00007406"/>
    </source>
</evidence>
<reference evidence="8 9" key="1">
    <citation type="submission" date="2016-02" db="EMBL/GenBank/DDBJ databases">
        <title>Genome analysis of coral dinoflagellate symbionts highlights evolutionary adaptations to a symbiotic lifestyle.</title>
        <authorList>
            <person name="Aranda M."/>
            <person name="Li Y."/>
            <person name="Liew Y.J."/>
            <person name="Baumgarten S."/>
            <person name="Simakov O."/>
            <person name="Wilson M."/>
            <person name="Piel J."/>
            <person name="Ashoor H."/>
            <person name="Bougouffa S."/>
            <person name="Bajic V.B."/>
            <person name="Ryu T."/>
            <person name="Ravasi T."/>
            <person name="Bayer T."/>
            <person name="Micklem G."/>
            <person name="Kim H."/>
            <person name="Bhak J."/>
            <person name="Lajeunesse T.C."/>
            <person name="Voolstra C.R."/>
        </authorList>
    </citation>
    <scope>NUCLEOTIDE SEQUENCE [LARGE SCALE GENOMIC DNA]</scope>
    <source>
        <strain evidence="8 9">CCMP2467</strain>
    </source>
</reference>
<dbReference type="CDD" id="cd05214">
    <property type="entry name" value="GAPDH_I_N"/>
    <property type="match status" value="1"/>
</dbReference>
<dbReference type="PROSITE" id="PS00071">
    <property type="entry name" value="GAPDH"/>
    <property type="match status" value="1"/>
</dbReference>
<dbReference type="GO" id="GO:0005829">
    <property type="term" value="C:cytosol"/>
    <property type="evidence" value="ECO:0007669"/>
    <property type="project" value="TreeGrafter"/>
</dbReference>
<evidence type="ECO:0000256" key="5">
    <source>
        <dbReference type="RuleBase" id="RU000397"/>
    </source>
</evidence>
<evidence type="ECO:0000256" key="2">
    <source>
        <dbReference type="ARBA" id="ARBA00011881"/>
    </source>
</evidence>
<keyword evidence="6" id="KW-0812">Transmembrane</keyword>
<keyword evidence="6" id="KW-1133">Transmembrane helix</keyword>
<evidence type="ECO:0000259" key="7">
    <source>
        <dbReference type="SMART" id="SM00846"/>
    </source>
</evidence>
<keyword evidence="6" id="KW-0472">Membrane</keyword>
<dbReference type="PANTHER" id="PTHR10836:SF76">
    <property type="entry name" value="GLYCERALDEHYDE-3-PHOSPHATE DEHYDROGENASE-RELATED"/>
    <property type="match status" value="1"/>
</dbReference>
<dbReference type="GO" id="GO:0006096">
    <property type="term" value="P:glycolytic process"/>
    <property type="evidence" value="ECO:0007669"/>
    <property type="project" value="TreeGrafter"/>
</dbReference>
<dbReference type="Pfam" id="PF00044">
    <property type="entry name" value="Gp_dh_N"/>
    <property type="match status" value="1"/>
</dbReference>
<dbReference type="FunFam" id="3.40.50.720:FF:000001">
    <property type="entry name" value="Glyceraldehyde-3-phosphate dehydrogenase"/>
    <property type="match status" value="1"/>
</dbReference>
<evidence type="ECO:0000256" key="4">
    <source>
        <dbReference type="ARBA" id="ARBA00023027"/>
    </source>
</evidence>
<feature type="transmembrane region" description="Helical" evidence="6">
    <location>
        <begin position="427"/>
        <end position="445"/>
    </location>
</feature>
<proteinExistence type="inferred from homology"/>
<keyword evidence="9" id="KW-1185">Reference proteome</keyword>
<dbReference type="InterPro" id="IPR036291">
    <property type="entry name" value="NAD(P)-bd_dom_sf"/>
</dbReference>
<dbReference type="InterPro" id="IPR020828">
    <property type="entry name" value="GlycerAld_3-P_DH_NAD(P)-bd"/>
</dbReference>
<dbReference type="SUPFAM" id="SSF51735">
    <property type="entry name" value="NAD(P)-binding Rossmann-fold domains"/>
    <property type="match status" value="1"/>
</dbReference>
<dbReference type="GO" id="GO:0051287">
    <property type="term" value="F:NAD binding"/>
    <property type="evidence" value="ECO:0007669"/>
    <property type="project" value="InterPro"/>
</dbReference>
<comment type="similarity">
    <text evidence="1 5">Belongs to the glyceraldehyde-3-phosphate dehydrogenase family.</text>
</comment>
<feature type="transmembrane region" description="Helical" evidence="6">
    <location>
        <begin position="494"/>
        <end position="517"/>
    </location>
</feature>
<dbReference type="Gene3D" id="3.40.50.720">
    <property type="entry name" value="NAD(P)-binding Rossmann-like Domain"/>
    <property type="match status" value="1"/>
</dbReference>
<dbReference type="Gene3D" id="3.30.360.10">
    <property type="entry name" value="Dihydrodipicolinate Reductase, domain 2"/>
    <property type="match status" value="1"/>
</dbReference>
<organism evidence="8 9">
    <name type="scientific">Symbiodinium microadriaticum</name>
    <name type="common">Dinoflagellate</name>
    <name type="synonym">Zooxanthella microadriatica</name>
    <dbReference type="NCBI Taxonomy" id="2951"/>
    <lineage>
        <taxon>Eukaryota</taxon>
        <taxon>Sar</taxon>
        <taxon>Alveolata</taxon>
        <taxon>Dinophyceae</taxon>
        <taxon>Suessiales</taxon>
        <taxon>Symbiodiniaceae</taxon>
        <taxon>Symbiodinium</taxon>
    </lineage>
</organism>
<dbReference type="CDD" id="cd18126">
    <property type="entry name" value="GAPDH_I_C"/>
    <property type="match status" value="1"/>
</dbReference>
<dbReference type="InterPro" id="IPR020829">
    <property type="entry name" value="GlycerAld_3-P_DH_cat"/>
</dbReference>
<dbReference type="OMA" id="PNMARQN"/>
<evidence type="ECO:0000313" key="9">
    <source>
        <dbReference type="Proteomes" id="UP000186817"/>
    </source>
</evidence>
<sequence length="522" mass="54885">MAGVGAFAAAGALSGAFVAPAGQVQHSEPQMQRTNLRAAGYGSSQAAGVGAMAGLGAVVGLAAAGVAGKRASKGRTSMQAVGVGINGFGRIGRQVARIAMKDPETELKLINASYDADYLAYMMKYDTIHGKYDGTVEVDGDSLVIDGQKVALSHTRDPAEIPFGEHGAEYVCESTGVFLTTEKVQPHLKAGAKKVIFSAPANDDSHTIVMGVNEDTYSPSMEAVSCASCTTNGLAPAVRVLQEKFGIKRGLMTTCHAMTASQPTVDGTSKKDWRGGRAGPGNIIPSSTGAAKAVAKVIPDVKGKLTGMALRVPTIDVSVVDLTVELEKETTYEEICAEMKKRSEGDMKGYLGYTDEALVSTDFETNPISCTFDSKAGIMLDPTFVKVVCWYDNEFRPFVNAFFSMEWGYSCRVVDLIKHMAKEVDEIILLLLLLDSPSLFFLIAAEHTGMIFANIPALSEASHPPDSIVGPVAAIKQVRRPVVVQILEIMPSTAIIVAMAGVGAFSSAGALSGAFVAPAGQV</sequence>
<evidence type="ECO:0000313" key="8">
    <source>
        <dbReference type="EMBL" id="OLP76128.1"/>
    </source>
</evidence>
<dbReference type="GO" id="GO:0050661">
    <property type="term" value="F:NADP binding"/>
    <property type="evidence" value="ECO:0007669"/>
    <property type="project" value="InterPro"/>
</dbReference>
<keyword evidence="4" id="KW-0520">NAD</keyword>
<keyword evidence="3" id="KW-0560">Oxidoreductase</keyword>
<dbReference type="FunFam" id="3.30.360.10:FF:000001">
    <property type="entry name" value="Glyceraldehyde-3-phosphate dehydrogenase"/>
    <property type="match status" value="1"/>
</dbReference>
<comment type="caution">
    <text evidence="8">The sequence shown here is derived from an EMBL/GenBank/DDBJ whole genome shotgun (WGS) entry which is preliminary data.</text>
</comment>
<dbReference type="PRINTS" id="PR00078">
    <property type="entry name" value="G3PDHDRGNASE"/>
</dbReference>
<dbReference type="GO" id="GO:0004365">
    <property type="term" value="F:glyceraldehyde-3-phosphate dehydrogenase (NAD+) (phosphorylating) activity"/>
    <property type="evidence" value="ECO:0007669"/>
    <property type="project" value="TreeGrafter"/>
</dbReference>
<feature type="domain" description="Glyceraldehyde 3-phosphate dehydrogenase NAD(P) binding" evidence="7">
    <location>
        <begin position="81"/>
        <end position="229"/>
    </location>
</feature>
<comment type="subunit">
    <text evidence="2">Homotetramer.</text>
</comment>
<dbReference type="GO" id="GO:0006006">
    <property type="term" value="P:glucose metabolic process"/>
    <property type="evidence" value="ECO:0007669"/>
    <property type="project" value="InterPro"/>
</dbReference>